<proteinExistence type="predicted"/>
<evidence type="ECO:0000256" key="1">
    <source>
        <dbReference type="SAM" id="SignalP"/>
    </source>
</evidence>
<evidence type="ECO:0000313" key="2">
    <source>
        <dbReference type="EMBL" id="HGG92343.1"/>
    </source>
</evidence>
<sequence length="113" mass="12439">MVSLARLILRRAALAAFLVLTASQLCLAQNEEEMSLVSKDASIQAVVGEEDGEGLWVVTSDGTNYSVWTPEDISLEVLSAFQQTFKNKEVTLVGDVYKDKFGNLNLFVKSLPR</sequence>
<dbReference type="EMBL" id="DSRP01000362">
    <property type="protein sequence ID" value="HGG92343.1"/>
    <property type="molecule type" value="Genomic_DNA"/>
</dbReference>
<reference evidence="2" key="1">
    <citation type="journal article" date="2020" name="mSystems">
        <title>Genome- and Community-Level Interaction Insights into Carbon Utilization and Element Cycling Functions of Hydrothermarchaeota in Hydrothermal Sediment.</title>
        <authorList>
            <person name="Zhou Z."/>
            <person name="Liu Y."/>
            <person name="Xu W."/>
            <person name="Pan J."/>
            <person name="Luo Z.H."/>
            <person name="Li M."/>
        </authorList>
    </citation>
    <scope>NUCLEOTIDE SEQUENCE [LARGE SCALE GENOMIC DNA]</scope>
    <source>
        <strain evidence="2">SpSt-413</strain>
    </source>
</reference>
<keyword evidence="1" id="KW-0732">Signal</keyword>
<organism evidence="2">
    <name type="scientific">Fundidesulfovibrio putealis</name>
    <dbReference type="NCBI Taxonomy" id="270496"/>
    <lineage>
        <taxon>Bacteria</taxon>
        <taxon>Pseudomonadati</taxon>
        <taxon>Thermodesulfobacteriota</taxon>
        <taxon>Desulfovibrionia</taxon>
        <taxon>Desulfovibrionales</taxon>
        <taxon>Desulfovibrionaceae</taxon>
        <taxon>Fundidesulfovibrio</taxon>
    </lineage>
</organism>
<comment type="caution">
    <text evidence="2">The sequence shown here is derived from an EMBL/GenBank/DDBJ whole genome shotgun (WGS) entry which is preliminary data.</text>
</comment>
<protein>
    <submittedName>
        <fullName evidence="2">Uncharacterized protein</fullName>
    </submittedName>
</protein>
<gene>
    <name evidence="2" type="ORF">ENR59_05250</name>
</gene>
<feature type="signal peptide" evidence="1">
    <location>
        <begin position="1"/>
        <end position="28"/>
    </location>
</feature>
<feature type="chain" id="PRO_5027973914" evidence="1">
    <location>
        <begin position="29"/>
        <end position="113"/>
    </location>
</feature>
<name>A0A7C4AGR4_9BACT</name>
<dbReference type="AlphaFoldDB" id="A0A7C4AGR4"/>
<accession>A0A7C4AGR4</accession>